<comment type="caution">
    <text evidence="1">The sequence shown here is derived from an EMBL/GenBank/DDBJ whole genome shotgun (WGS) entry which is preliminary data.</text>
</comment>
<dbReference type="Proteomes" id="UP000430120">
    <property type="component" value="Unassembled WGS sequence"/>
</dbReference>
<accession>A0A643FC20</accession>
<sequence>MSDSSSSFRAGELQEILLGLRDLQRRLDELVVTAGTLSASTEACPAEASSLALDIEPEIFWRPLRQPVIQQPVRGTSLDKCIRFYAGSHRGWVLLAQRPAVGSRTGRFELGINFREFDGEWMSIVFDLRAALKTEVAGGARLLVSTQVDSFPRSPVQFKCGWRHAGQESQARQTAALEGETLHFQLDLGPLRPQELEALELHVIFPVSGRGAIYLRSLRASLLLTGDAEGSTAADPDVFEDAP</sequence>
<name>A0A643FC20_IDEDE</name>
<proteinExistence type="predicted"/>
<gene>
    <name evidence="1" type="ORF">F7Q92_10530</name>
</gene>
<protein>
    <submittedName>
        <fullName evidence="1">Uncharacterized protein</fullName>
    </submittedName>
</protein>
<dbReference type="RefSeq" id="WP_151124105.1">
    <property type="nucleotide sequence ID" value="NZ_CP088081.1"/>
</dbReference>
<evidence type="ECO:0000313" key="2">
    <source>
        <dbReference type="Proteomes" id="UP000430120"/>
    </source>
</evidence>
<evidence type="ECO:0000313" key="1">
    <source>
        <dbReference type="EMBL" id="KAB0582485.1"/>
    </source>
</evidence>
<dbReference type="OrthoDB" id="9760225at2"/>
<organism evidence="1 2">
    <name type="scientific">Ideonella dechloratans</name>
    <dbReference type="NCBI Taxonomy" id="36863"/>
    <lineage>
        <taxon>Bacteria</taxon>
        <taxon>Pseudomonadati</taxon>
        <taxon>Pseudomonadota</taxon>
        <taxon>Betaproteobacteria</taxon>
        <taxon>Burkholderiales</taxon>
        <taxon>Sphaerotilaceae</taxon>
        <taxon>Ideonella</taxon>
    </lineage>
</organism>
<keyword evidence="2" id="KW-1185">Reference proteome</keyword>
<dbReference type="AlphaFoldDB" id="A0A643FC20"/>
<reference evidence="1 2" key="1">
    <citation type="submission" date="2019-09" db="EMBL/GenBank/DDBJ databases">
        <title>Draft genome sequences of 48 bacterial type strains from the CCUG.</title>
        <authorList>
            <person name="Tunovic T."/>
            <person name="Pineiro-Iglesias B."/>
            <person name="Unosson C."/>
            <person name="Inganas E."/>
            <person name="Ohlen M."/>
            <person name="Cardew S."/>
            <person name="Jensie-Markopoulos S."/>
            <person name="Salva-Serra F."/>
            <person name="Jaen-Luchoro D."/>
            <person name="Karlsson R."/>
            <person name="Svensson-Stadler L."/>
            <person name="Chun J."/>
            <person name="Moore E."/>
        </authorList>
    </citation>
    <scope>NUCLEOTIDE SEQUENCE [LARGE SCALE GENOMIC DNA]</scope>
    <source>
        <strain evidence="1 2">CCUG 30977</strain>
    </source>
</reference>
<dbReference type="EMBL" id="VZPB01000021">
    <property type="protein sequence ID" value="KAB0582485.1"/>
    <property type="molecule type" value="Genomic_DNA"/>
</dbReference>